<dbReference type="Gene3D" id="2.40.50.140">
    <property type="entry name" value="Nucleic acid-binding proteins"/>
    <property type="match status" value="1"/>
</dbReference>
<dbReference type="PANTHER" id="PTHR12962">
    <property type="entry name" value="CALCIUM-REGULATED HEAT STABLE PROTEIN CRHSP-24-RELATED"/>
    <property type="match status" value="1"/>
</dbReference>
<dbReference type="InterPro" id="IPR012340">
    <property type="entry name" value="NA-bd_OB-fold"/>
</dbReference>
<organism evidence="4 5">
    <name type="scientific">Protaetiibacter intestinalis</name>
    <dbReference type="NCBI Taxonomy" id="2419774"/>
    <lineage>
        <taxon>Bacteria</taxon>
        <taxon>Bacillati</taxon>
        <taxon>Actinomycetota</taxon>
        <taxon>Actinomycetes</taxon>
        <taxon>Micrococcales</taxon>
        <taxon>Microbacteriaceae</taxon>
        <taxon>Protaetiibacter</taxon>
    </lineage>
</organism>
<dbReference type="AlphaFoldDB" id="A0A387BBE9"/>
<feature type="transmembrane region" description="Helical" evidence="2">
    <location>
        <begin position="99"/>
        <end position="117"/>
    </location>
</feature>
<dbReference type="Pfam" id="PF06961">
    <property type="entry name" value="DUF1294"/>
    <property type="match status" value="1"/>
</dbReference>
<evidence type="ECO:0000313" key="5">
    <source>
        <dbReference type="Proteomes" id="UP000278886"/>
    </source>
</evidence>
<evidence type="ECO:0000256" key="2">
    <source>
        <dbReference type="SAM" id="Phobius"/>
    </source>
</evidence>
<dbReference type="CDD" id="cd04458">
    <property type="entry name" value="CSP_CDS"/>
    <property type="match status" value="1"/>
</dbReference>
<feature type="domain" description="CSD" evidence="3">
    <location>
        <begin position="7"/>
        <end position="75"/>
    </location>
</feature>
<dbReference type="OrthoDB" id="72963at2"/>
<dbReference type="Pfam" id="PF00313">
    <property type="entry name" value="CSD"/>
    <property type="match status" value="1"/>
</dbReference>
<keyword evidence="2" id="KW-0472">Membrane</keyword>
<dbReference type="PANTHER" id="PTHR12962:SF1">
    <property type="entry name" value="COLD SHOCK DOMAIN-CONTAINING PROTEIN CG9705"/>
    <property type="match status" value="1"/>
</dbReference>
<dbReference type="GO" id="GO:0003730">
    <property type="term" value="F:mRNA 3'-UTR binding"/>
    <property type="evidence" value="ECO:0007669"/>
    <property type="project" value="TreeGrafter"/>
</dbReference>
<dbReference type="InterPro" id="IPR010718">
    <property type="entry name" value="DUF1294"/>
</dbReference>
<gene>
    <name evidence="4" type="ORF">D7I47_12650</name>
</gene>
<protein>
    <submittedName>
        <fullName evidence="4">DUF1294 domain-containing protein</fullName>
    </submittedName>
</protein>
<keyword evidence="2" id="KW-0812">Transmembrane</keyword>
<dbReference type="GO" id="GO:0005737">
    <property type="term" value="C:cytoplasm"/>
    <property type="evidence" value="ECO:0007669"/>
    <property type="project" value="TreeGrafter"/>
</dbReference>
<dbReference type="SUPFAM" id="SSF50249">
    <property type="entry name" value="Nucleic acid-binding proteins"/>
    <property type="match status" value="1"/>
</dbReference>
<name>A0A387BBE9_9MICO</name>
<keyword evidence="5" id="KW-1185">Reference proteome</keyword>
<feature type="transmembrane region" description="Helical" evidence="2">
    <location>
        <begin position="123"/>
        <end position="141"/>
    </location>
</feature>
<dbReference type="EMBL" id="CP032630">
    <property type="protein sequence ID" value="AYF99018.1"/>
    <property type="molecule type" value="Genomic_DNA"/>
</dbReference>
<dbReference type="InterPro" id="IPR052069">
    <property type="entry name" value="Ca-reg_mRNA-binding_domain"/>
</dbReference>
<keyword evidence="1" id="KW-0597">Phosphoprotein</keyword>
<sequence length="218" mass="23626">MKPGPVRMRGVLTNWNDERGFGFVTPAVGGPDVFVHISAFASGGPRPVEGDEVDYLLEFSPEGKPRAGRASVVSADAARRAPEPVSHPRLAPARRASRLGYLAVLGFIGIAFVMALIHPIPYWVWILYLGMSFATFVAYALDKRAAATEGWRLSEGSLLAMGLACGWPGGVIAQQVFRHKTIKMSFQVVFWVTVIVNVVAFVVFSWVGTLDQPGILSP</sequence>
<evidence type="ECO:0000313" key="4">
    <source>
        <dbReference type="EMBL" id="AYF99018.1"/>
    </source>
</evidence>
<feature type="transmembrane region" description="Helical" evidence="2">
    <location>
        <begin position="188"/>
        <end position="208"/>
    </location>
</feature>
<reference evidence="5" key="1">
    <citation type="submission" date="2018-09" db="EMBL/GenBank/DDBJ databases">
        <title>Genome sequencing of strain 2DFWR-13.</title>
        <authorList>
            <person name="Heo J."/>
            <person name="Kim S.-J."/>
            <person name="Kwon S.-W."/>
        </authorList>
    </citation>
    <scope>NUCLEOTIDE SEQUENCE [LARGE SCALE GENOMIC DNA]</scope>
    <source>
        <strain evidence="5">2DFWR-13</strain>
    </source>
</reference>
<keyword evidence="2" id="KW-1133">Transmembrane helix</keyword>
<proteinExistence type="predicted"/>
<accession>A0A387BBE9</accession>
<dbReference type="InterPro" id="IPR011129">
    <property type="entry name" value="CSD"/>
</dbReference>
<evidence type="ECO:0000259" key="3">
    <source>
        <dbReference type="PROSITE" id="PS51857"/>
    </source>
</evidence>
<evidence type="ECO:0000256" key="1">
    <source>
        <dbReference type="ARBA" id="ARBA00022553"/>
    </source>
</evidence>
<dbReference type="InterPro" id="IPR002059">
    <property type="entry name" value="CSP_DNA-bd"/>
</dbReference>
<dbReference type="SMART" id="SM00357">
    <property type="entry name" value="CSP"/>
    <property type="match status" value="1"/>
</dbReference>
<dbReference type="PROSITE" id="PS51857">
    <property type="entry name" value="CSD_2"/>
    <property type="match status" value="1"/>
</dbReference>
<dbReference type="Proteomes" id="UP000278886">
    <property type="component" value="Chromosome"/>
</dbReference>
<dbReference type="KEGG" id="lyd:D7I47_12650"/>
<dbReference type="GO" id="GO:0043488">
    <property type="term" value="P:regulation of mRNA stability"/>
    <property type="evidence" value="ECO:0007669"/>
    <property type="project" value="TreeGrafter"/>
</dbReference>